<organism evidence="7 8">
    <name type="scientific">Coprinellus micaceus</name>
    <name type="common">Glistening ink-cap mushroom</name>
    <name type="synonym">Coprinus micaceus</name>
    <dbReference type="NCBI Taxonomy" id="71717"/>
    <lineage>
        <taxon>Eukaryota</taxon>
        <taxon>Fungi</taxon>
        <taxon>Dikarya</taxon>
        <taxon>Basidiomycota</taxon>
        <taxon>Agaricomycotina</taxon>
        <taxon>Agaricomycetes</taxon>
        <taxon>Agaricomycetidae</taxon>
        <taxon>Agaricales</taxon>
        <taxon>Agaricineae</taxon>
        <taxon>Psathyrellaceae</taxon>
        <taxon>Coprinellus</taxon>
    </lineage>
</organism>
<feature type="compositionally biased region" description="Basic residues" evidence="5">
    <location>
        <begin position="88"/>
        <end position="109"/>
    </location>
</feature>
<dbReference type="InterPro" id="IPR036855">
    <property type="entry name" value="Znf_CCCH_sf"/>
</dbReference>
<dbReference type="SUPFAM" id="SSF90229">
    <property type="entry name" value="CCCH zinc finger"/>
    <property type="match status" value="1"/>
</dbReference>
<feature type="zinc finger region" description="C3H1-type" evidence="4">
    <location>
        <begin position="23"/>
        <end position="50"/>
    </location>
</feature>
<proteinExistence type="predicted"/>
<evidence type="ECO:0000256" key="3">
    <source>
        <dbReference type="ARBA" id="ARBA00022833"/>
    </source>
</evidence>
<feature type="region of interest" description="Disordered" evidence="5">
    <location>
        <begin position="49"/>
        <end position="131"/>
    </location>
</feature>
<comment type="caution">
    <text evidence="7">The sequence shown here is derived from an EMBL/GenBank/DDBJ whole genome shotgun (WGS) entry which is preliminary data.</text>
</comment>
<evidence type="ECO:0000313" key="7">
    <source>
        <dbReference type="EMBL" id="TEB22063.1"/>
    </source>
</evidence>
<keyword evidence="2 4" id="KW-0863">Zinc-finger</keyword>
<dbReference type="PROSITE" id="PS50103">
    <property type="entry name" value="ZF_C3H1"/>
    <property type="match status" value="1"/>
</dbReference>
<dbReference type="GO" id="GO:0008270">
    <property type="term" value="F:zinc ion binding"/>
    <property type="evidence" value="ECO:0007669"/>
    <property type="project" value="UniProtKB-KW"/>
</dbReference>
<keyword evidence="8" id="KW-1185">Reference proteome</keyword>
<sequence>MSKGRTSPKSVIREVSILPPVVKRGRDKCLFFSAGICRKGSHCLFAHTSRNGCPEGQKGGDWNDDAKSSQNSRSRASITSEQTNSNRSKGRPNPRAPRKSQGRPNRRTKNNPGGQYDVPPKHPGPPINLSLVDEQTFSGQEEGGEEIPKVYIRALGRLWEGEALGV</sequence>
<reference evidence="7 8" key="1">
    <citation type="journal article" date="2019" name="Nat. Ecol. Evol.">
        <title>Megaphylogeny resolves global patterns of mushroom evolution.</title>
        <authorList>
            <person name="Varga T."/>
            <person name="Krizsan K."/>
            <person name="Foldi C."/>
            <person name="Dima B."/>
            <person name="Sanchez-Garcia M."/>
            <person name="Sanchez-Ramirez S."/>
            <person name="Szollosi G.J."/>
            <person name="Szarkandi J.G."/>
            <person name="Papp V."/>
            <person name="Albert L."/>
            <person name="Andreopoulos W."/>
            <person name="Angelini C."/>
            <person name="Antonin V."/>
            <person name="Barry K.W."/>
            <person name="Bougher N.L."/>
            <person name="Buchanan P."/>
            <person name="Buyck B."/>
            <person name="Bense V."/>
            <person name="Catcheside P."/>
            <person name="Chovatia M."/>
            <person name="Cooper J."/>
            <person name="Damon W."/>
            <person name="Desjardin D."/>
            <person name="Finy P."/>
            <person name="Geml J."/>
            <person name="Haridas S."/>
            <person name="Hughes K."/>
            <person name="Justo A."/>
            <person name="Karasinski D."/>
            <person name="Kautmanova I."/>
            <person name="Kiss B."/>
            <person name="Kocsube S."/>
            <person name="Kotiranta H."/>
            <person name="LaButti K.M."/>
            <person name="Lechner B.E."/>
            <person name="Liimatainen K."/>
            <person name="Lipzen A."/>
            <person name="Lukacs Z."/>
            <person name="Mihaltcheva S."/>
            <person name="Morgado L.N."/>
            <person name="Niskanen T."/>
            <person name="Noordeloos M.E."/>
            <person name="Ohm R.A."/>
            <person name="Ortiz-Santana B."/>
            <person name="Ovrebo C."/>
            <person name="Racz N."/>
            <person name="Riley R."/>
            <person name="Savchenko A."/>
            <person name="Shiryaev A."/>
            <person name="Soop K."/>
            <person name="Spirin V."/>
            <person name="Szebenyi C."/>
            <person name="Tomsovsky M."/>
            <person name="Tulloss R.E."/>
            <person name="Uehling J."/>
            <person name="Grigoriev I.V."/>
            <person name="Vagvolgyi C."/>
            <person name="Papp T."/>
            <person name="Martin F.M."/>
            <person name="Miettinen O."/>
            <person name="Hibbett D.S."/>
            <person name="Nagy L.G."/>
        </authorList>
    </citation>
    <scope>NUCLEOTIDE SEQUENCE [LARGE SCALE GENOMIC DNA]</scope>
    <source>
        <strain evidence="7 8">FP101781</strain>
    </source>
</reference>
<evidence type="ECO:0000259" key="6">
    <source>
        <dbReference type="PROSITE" id="PS50103"/>
    </source>
</evidence>
<dbReference type="EMBL" id="QPFP01000097">
    <property type="protein sequence ID" value="TEB22063.1"/>
    <property type="molecule type" value="Genomic_DNA"/>
</dbReference>
<protein>
    <recommendedName>
        <fullName evidence="6">C3H1-type domain-containing protein</fullName>
    </recommendedName>
</protein>
<keyword evidence="3 4" id="KW-0862">Zinc</keyword>
<keyword evidence="1 4" id="KW-0479">Metal-binding</keyword>
<dbReference type="Proteomes" id="UP000298030">
    <property type="component" value="Unassembled WGS sequence"/>
</dbReference>
<dbReference type="InterPro" id="IPR000571">
    <property type="entry name" value="Znf_CCCH"/>
</dbReference>
<evidence type="ECO:0000256" key="5">
    <source>
        <dbReference type="SAM" id="MobiDB-lite"/>
    </source>
</evidence>
<evidence type="ECO:0000256" key="1">
    <source>
        <dbReference type="ARBA" id="ARBA00022723"/>
    </source>
</evidence>
<dbReference type="AlphaFoldDB" id="A0A4Y7SJM6"/>
<accession>A0A4Y7SJM6</accession>
<evidence type="ECO:0000256" key="2">
    <source>
        <dbReference type="ARBA" id="ARBA00022771"/>
    </source>
</evidence>
<evidence type="ECO:0000313" key="8">
    <source>
        <dbReference type="Proteomes" id="UP000298030"/>
    </source>
</evidence>
<feature type="domain" description="C3H1-type" evidence="6">
    <location>
        <begin position="23"/>
        <end position="50"/>
    </location>
</feature>
<gene>
    <name evidence="7" type="ORF">FA13DRAFT_1741258</name>
</gene>
<evidence type="ECO:0000256" key="4">
    <source>
        <dbReference type="PROSITE-ProRule" id="PRU00723"/>
    </source>
</evidence>
<feature type="compositionally biased region" description="Polar residues" evidence="5">
    <location>
        <begin position="68"/>
        <end position="87"/>
    </location>
</feature>
<name>A0A4Y7SJM6_COPMI</name>